<dbReference type="Pfam" id="PF13174">
    <property type="entry name" value="TPR_6"/>
    <property type="match status" value="1"/>
</dbReference>
<comment type="caution">
    <text evidence="3">The sequence shown here is derived from an EMBL/GenBank/DDBJ whole genome shotgun (WGS) entry which is preliminary data.</text>
</comment>
<feature type="compositionally biased region" description="Polar residues" evidence="2">
    <location>
        <begin position="805"/>
        <end position="816"/>
    </location>
</feature>
<dbReference type="InterPro" id="IPR019734">
    <property type="entry name" value="TPR_rpt"/>
</dbReference>
<dbReference type="SUPFAM" id="SSF48452">
    <property type="entry name" value="TPR-like"/>
    <property type="match status" value="1"/>
</dbReference>
<dbReference type="InterPro" id="IPR011990">
    <property type="entry name" value="TPR-like_helical_dom_sf"/>
</dbReference>
<evidence type="ECO:0000256" key="2">
    <source>
        <dbReference type="SAM" id="MobiDB-lite"/>
    </source>
</evidence>
<feature type="compositionally biased region" description="Acidic residues" evidence="2">
    <location>
        <begin position="787"/>
        <end position="797"/>
    </location>
</feature>
<keyword evidence="1" id="KW-0802">TPR repeat</keyword>
<dbReference type="PROSITE" id="PS50005">
    <property type="entry name" value="TPR"/>
    <property type="match status" value="1"/>
</dbReference>
<dbReference type="InterPro" id="IPR008979">
    <property type="entry name" value="Galactose-bd-like_sf"/>
</dbReference>
<feature type="compositionally biased region" description="Acidic residues" evidence="2">
    <location>
        <begin position="769"/>
        <end position="778"/>
    </location>
</feature>
<dbReference type="AlphaFoldDB" id="A0A1W9S144"/>
<accession>A0A1W9S144</accession>
<sequence length="816" mass="93947">MGFNKLHSKIGNMDKKHLSAILVLVSVFLLTFCGKGEKTGISADEAVYERVEKGEVTKEEAEGYILPELTPTAQVLIRACDNFEREYPDDDRMPKVLTKEGETYFFFKHYDSALVAYMEVYDRFPDSEQYVTACENIAKIYFERGEYGESEKWYAITKEAARNFNKEELVARADSMEKASAFKKAEVIVGEEELAMTTGQPGEIEGEGEKPVKVIPADVREKFIKQAEEFLELADRSKGEELGKRSLGKAAEAYEKVEEWEKAAEVYLKFAKDYPEDEKTMNAWFTAGERYEQAEKWQRAAEIYYKIYNLYPYEQFPDTEEGNVKKSLVIESLYRAGINYEKIENWDKVVECMKEYGNTPSKDAEKLVKAAYKVAIAYENMNRHSDAIEAYKTCVGVYKFASEHGFDVTEVSDLPAKSLLAISQDLYEEYDAIDFHLPEKAMQASFNKKLELAQKLNSYYEGMMNYNIPEFTTAAMYMTGKVYEEFADTWRDSERPSFPNFHQEAQYVAILLDNTVPFFEKTVNYYDQVIAYARREGIENEWVEKAENKLLESLFKWAEISEECAKAYEKAITPPGMTTDEVIDYQTKLGDYLDEFFIKKDQYDQMAETLYKKVGEVADSYGLESEWVYKSKERLIKLRPAMYAAGMEMFVWDKATIDMPPPSPIYIVKRLTLHKKPKPHYIYISACESYTLYVNGNIVGQDDKWKTVENYDITPYLMVGDNIIGIEARSDEKDKYWVKAEIVEEGAIETYRAPEPQHEMEATHYEEEYGEFGEEGMGEETLKEEGVEMEGEPETGVETETATENNSGESSTEGGQ</sequence>
<gene>
    <name evidence="3" type="ORF">B6D57_03565</name>
</gene>
<proteinExistence type="predicted"/>
<protein>
    <recommendedName>
        <fullName evidence="5">Outer membrane lipoprotein BamD-like domain-containing protein</fullName>
    </recommendedName>
</protein>
<feature type="repeat" description="TPR" evidence="1">
    <location>
        <begin position="281"/>
        <end position="314"/>
    </location>
</feature>
<organism evidence="3 4">
    <name type="scientific">Candidatus Coatesbacteria bacterium 4484_99</name>
    <dbReference type="NCBI Taxonomy" id="1970774"/>
    <lineage>
        <taxon>Bacteria</taxon>
        <taxon>Candidatus Coatesiibacteriota</taxon>
    </lineage>
</organism>
<evidence type="ECO:0008006" key="5">
    <source>
        <dbReference type="Google" id="ProtNLM"/>
    </source>
</evidence>
<dbReference type="EMBL" id="NATQ01000064">
    <property type="protein sequence ID" value="OQX90362.1"/>
    <property type="molecule type" value="Genomic_DNA"/>
</dbReference>
<dbReference type="Gene3D" id="2.60.120.260">
    <property type="entry name" value="Galactose-binding domain-like"/>
    <property type="match status" value="1"/>
</dbReference>
<dbReference type="SUPFAM" id="SSF49785">
    <property type="entry name" value="Galactose-binding domain-like"/>
    <property type="match status" value="1"/>
</dbReference>
<dbReference type="Proteomes" id="UP000192611">
    <property type="component" value="Unassembled WGS sequence"/>
</dbReference>
<name>A0A1W9S144_9BACT</name>
<reference evidence="4" key="1">
    <citation type="submission" date="2017-03" db="EMBL/GenBank/DDBJ databases">
        <title>Novel pathways for hydrocarbon cycling and metabolic interdependencies in hydrothermal sediment communities.</title>
        <authorList>
            <person name="Dombrowski N."/>
            <person name="Seitz K."/>
            <person name="Teske A."/>
            <person name="Baker B."/>
        </authorList>
    </citation>
    <scope>NUCLEOTIDE SEQUENCE [LARGE SCALE GENOMIC DNA]</scope>
</reference>
<feature type="region of interest" description="Disordered" evidence="2">
    <location>
        <begin position="769"/>
        <end position="816"/>
    </location>
</feature>
<evidence type="ECO:0000313" key="3">
    <source>
        <dbReference type="EMBL" id="OQX90362.1"/>
    </source>
</evidence>
<dbReference type="SMART" id="SM00028">
    <property type="entry name" value="TPR"/>
    <property type="match status" value="4"/>
</dbReference>
<evidence type="ECO:0000256" key="1">
    <source>
        <dbReference type="PROSITE-ProRule" id="PRU00339"/>
    </source>
</evidence>
<evidence type="ECO:0000313" key="4">
    <source>
        <dbReference type="Proteomes" id="UP000192611"/>
    </source>
</evidence>
<dbReference type="Gene3D" id="1.25.40.10">
    <property type="entry name" value="Tetratricopeptide repeat domain"/>
    <property type="match status" value="2"/>
</dbReference>